<evidence type="ECO:0000313" key="2">
    <source>
        <dbReference type="Proteomes" id="UP001230876"/>
    </source>
</evidence>
<sequence length="39" mass="4488">MCGVWEGKFPGGGYYCYNETAQVNIRKKNRVVREKSSEC</sequence>
<dbReference type="Proteomes" id="UP001230876">
    <property type="component" value="Segment"/>
</dbReference>
<dbReference type="EMBL" id="MT674683">
    <property type="protein sequence ID" value="QOJ53964.1"/>
    <property type="molecule type" value="Genomic_DNA"/>
</dbReference>
<protein>
    <submittedName>
        <fullName evidence="1">ORF8</fullName>
    </submittedName>
</protein>
<accession>A0A7L9DI14</accession>
<evidence type="ECO:0000313" key="1">
    <source>
        <dbReference type="EMBL" id="QOJ53964.1"/>
    </source>
</evidence>
<organism evidence="1 2">
    <name type="scientific">Passerine adenovirus 1</name>
    <dbReference type="NCBI Taxonomy" id="2779174"/>
    <lineage>
        <taxon>Viruses</taxon>
        <taxon>Varidnaviria</taxon>
        <taxon>Bamfordvirae</taxon>
        <taxon>Preplasmiviricota</taxon>
        <taxon>Polisuviricotina</taxon>
        <taxon>Pharingeaviricetes</taxon>
        <taxon>Rowavirales</taxon>
        <taxon>Adenoviridae</taxon>
        <taxon>Barthadenovirus</taxon>
    </lineage>
</organism>
<keyword evidence="2" id="KW-1185">Reference proteome</keyword>
<proteinExistence type="predicted"/>
<name>A0A7L9DI14_9ADEN</name>
<reference evidence="1" key="1">
    <citation type="journal article" date="2020" name="Viruses">
        <title>Molecular Characterisation of a Novel and Highly Divergent Passerine Adenovirus 1.</title>
        <authorList>
            <person name="Athukorala A."/>
            <person name="Forwood J.K."/>
            <person name="Phalen D.N."/>
            <person name="Sarker S."/>
        </authorList>
    </citation>
    <scope>NUCLEOTIDE SEQUENCE</scope>
    <source>
        <strain evidence="1">AU2787</strain>
    </source>
</reference>